<keyword evidence="3" id="KW-1185">Reference proteome</keyword>
<dbReference type="Proteomes" id="UP000546701">
    <property type="component" value="Unassembled WGS sequence"/>
</dbReference>
<name>A0A7W9BRG6_9SPHN</name>
<evidence type="ECO:0000313" key="2">
    <source>
        <dbReference type="EMBL" id="MBB5728727.1"/>
    </source>
</evidence>
<feature type="transmembrane region" description="Helical" evidence="1">
    <location>
        <begin position="16"/>
        <end position="37"/>
    </location>
</feature>
<proteinExistence type="predicted"/>
<evidence type="ECO:0000313" key="3">
    <source>
        <dbReference type="Proteomes" id="UP000546701"/>
    </source>
</evidence>
<keyword evidence="1" id="KW-1133">Transmembrane helix</keyword>
<dbReference type="RefSeq" id="WP_157177433.1">
    <property type="nucleotide sequence ID" value="NZ_BMJP01000001.1"/>
</dbReference>
<comment type="caution">
    <text evidence="2">The sequence shown here is derived from an EMBL/GenBank/DDBJ whole genome shotgun (WGS) entry which is preliminary data.</text>
</comment>
<sequence>MIGGLNRRAARLKATLWTLAVPPTVWALHFLFCYVWAAVRCAKRGPTETIGDIRIGIAVATVVALIPIVASGYIAWAQSRTEGDPPPHNASTGPDRLRFIAYATLLLAGLSFVSVLFVAAPALVFTDCR</sequence>
<dbReference type="AlphaFoldDB" id="A0A7W9BRG6"/>
<gene>
    <name evidence="2" type="ORF">FHS99_001197</name>
</gene>
<keyword evidence="1" id="KW-0472">Membrane</keyword>
<organism evidence="2 3">
    <name type="scientific">Sphingomonas prati</name>
    <dbReference type="NCBI Taxonomy" id="1843237"/>
    <lineage>
        <taxon>Bacteria</taxon>
        <taxon>Pseudomonadati</taxon>
        <taxon>Pseudomonadota</taxon>
        <taxon>Alphaproteobacteria</taxon>
        <taxon>Sphingomonadales</taxon>
        <taxon>Sphingomonadaceae</taxon>
        <taxon>Sphingomonas</taxon>
    </lineage>
</organism>
<keyword evidence="1" id="KW-0812">Transmembrane</keyword>
<protein>
    <submittedName>
        <fullName evidence="2">Uncharacterized protein</fullName>
    </submittedName>
</protein>
<reference evidence="2 3" key="1">
    <citation type="submission" date="2020-08" db="EMBL/GenBank/DDBJ databases">
        <title>Genomic Encyclopedia of Type Strains, Phase IV (KMG-IV): sequencing the most valuable type-strain genomes for metagenomic binning, comparative biology and taxonomic classification.</title>
        <authorList>
            <person name="Goeker M."/>
        </authorList>
    </citation>
    <scope>NUCLEOTIDE SEQUENCE [LARGE SCALE GENOMIC DNA]</scope>
    <source>
        <strain evidence="2 3">DSM 103336</strain>
    </source>
</reference>
<dbReference type="OrthoDB" id="7264282at2"/>
<evidence type="ECO:0000256" key="1">
    <source>
        <dbReference type="SAM" id="Phobius"/>
    </source>
</evidence>
<accession>A0A7W9BRG6</accession>
<dbReference type="EMBL" id="JACIJR010000002">
    <property type="protein sequence ID" value="MBB5728727.1"/>
    <property type="molecule type" value="Genomic_DNA"/>
</dbReference>
<feature type="transmembrane region" description="Helical" evidence="1">
    <location>
        <begin position="57"/>
        <end position="79"/>
    </location>
</feature>
<feature type="transmembrane region" description="Helical" evidence="1">
    <location>
        <begin position="99"/>
        <end position="125"/>
    </location>
</feature>